<accession>A0ABY4XI63</accession>
<protein>
    <recommendedName>
        <fullName evidence="4">Outer membrane protein beta-barrel domain-containing protein</fullName>
    </recommendedName>
</protein>
<dbReference type="Proteomes" id="UP001055420">
    <property type="component" value="Chromosome"/>
</dbReference>
<evidence type="ECO:0000313" key="3">
    <source>
        <dbReference type="Proteomes" id="UP001055420"/>
    </source>
</evidence>
<reference evidence="2" key="1">
    <citation type="submission" date="2022-06" db="EMBL/GenBank/DDBJ databases">
        <title>Novel species in genus Dyadobacter.</title>
        <authorList>
            <person name="Ma C."/>
        </authorList>
    </citation>
    <scope>NUCLEOTIDE SEQUENCE</scope>
    <source>
        <strain evidence="2">CY22</strain>
    </source>
</reference>
<proteinExistence type="predicted"/>
<evidence type="ECO:0000313" key="2">
    <source>
        <dbReference type="EMBL" id="USJ30104.2"/>
    </source>
</evidence>
<evidence type="ECO:0000256" key="1">
    <source>
        <dbReference type="SAM" id="SignalP"/>
    </source>
</evidence>
<gene>
    <name evidence="2" type="ORF">NFI80_19815</name>
</gene>
<organism evidence="2 3">
    <name type="scientific">Dyadobacter chenhuakuii</name>
    <dbReference type="NCBI Taxonomy" id="2909339"/>
    <lineage>
        <taxon>Bacteria</taxon>
        <taxon>Pseudomonadati</taxon>
        <taxon>Bacteroidota</taxon>
        <taxon>Cytophagia</taxon>
        <taxon>Cytophagales</taxon>
        <taxon>Spirosomataceae</taxon>
        <taxon>Dyadobacter</taxon>
    </lineage>
</organism>
<keyword evidence="3" id="KW-1185">Reference proteome</keyword>
<sequence length="237" mass="26643">MFRMKLFCFFAALTAALGTVQVYGQGQSQISAVIDVGTGFSDDKSWAPSVLYYEQIGLNRVPWFRLGLGIRAWGYYANRTNLYTKTGSPQDYLEYRKVSANGLSFVVGANLRFWKIDLGVNTDLIGASFGSKRKAFYEKTTTTPGVGAPNYNQWLSTSPVIFNAAPLFLDNYNGQSEAYARIYLTRGIGLKIGYLYGHIAYHTHKADDRKVFLDNKQRRVSQNYGMPYAALSFPLQH</sequence>
<name>A0ABY4XI63_9BACT</name>
<feature type="chain" id="PRO_5046721820" description="Outer membrane protein beta-barrel domain-containing protein" evidence="1">
    <location>
        <begin position="25"/>
        <end position="237"/>
    </location>
</feature>
<dbReference type="RefSeq" id="WP_235165947.1">
    <property type="nucleotide sequence ID" value="NZ_CP098805.1"/>
</dbReference>
<keyword evidence="1" id="KW-0732">Signal</keyword>
<feature type="signal peptide" evidence="1">
    <location>
        <begin position="1"/>
        <end position="24"/>
    </location>
</feature>
<dbReference type="EMBL" id="CP098805">
    <property type="protein sequence ID" value="USJ30104.2"/>
    <property type="molecule type" value="Genomic_DNA"/>
</dbReference>
<evidence type="ECO:0008006" key="4">
    <source>
        <dbReference type="Google" id="ProtNLM"/>
    </source>
</evidence>